<proteinExistence type="predicted"/>
<evidence type="ECO:0000259" key="2">
    <source>
        <dbReference type="SMART" id="SM01421"/>
    </source>
</evidence>
<dbReference type="PANTHER" id="PTHR46319:SF3">
    <property type="entry name" value="ZINC FINGER FYVE DOMAIN-CONTAINING PROTEIN"/>
    <property type="match status" value="1"/>
</dbReference>
<dbReference type="EMBL" id="JASPKZ010008703">
    <property type="protein sequence ID" value="KAJ9579078.1"/>
    <property type="molecule type" value="Genomic_DNA"/>
</dbReference>
<organism evidence="3 4">
    <name type="scientific">Diploptera punctata</name>
    <name type="common">Pacific beetle cockroach</name>
    <dbReference type="NCBI Taxonomy" id="6984"/>
    <lineage>
        <taxon>Eukaryota</taxon>
        <taxon>Metazoa</taxon>
        <taxon>Ecdysozoa</taxon>
        <taxon>Arthropoda</taxon>
        <taxon>Hexapoda</taxon>
        <taxon>Insecta</taxon>
        <taxon>Pterygota</taxon>
        <taxon>Neoptera</taxon>
        <taxon>Polyneoptera</taxon>
        <taxon>Dictyoptera</taxon>
        <taxon>Blattodea</taxon>
        <taxon>Blaberoidea</taxon>
        <taxon>Blaberidae</taxon>
        <taxon>Diplopterinae</taxon>
        <taxon>Diploptera</taxon>
    </lineage>
</organism>
<comment type="caution">
    <text evidence="3">The sequence shown here is derived from an EMBL/GenBank/DDBJ whole genome shotgun (WGS) entry which is preliminary data.</text>
</comment>
<dbReference type="AlphaFoldDB" id="A0AAD7ZEI3"/>
<dbReference type="SMART" id="SM01421">
    <property type="entry name" value="DUF3480"/>
    <property type="match status" value="1"/>
</dbReference>
<feature type="domain" description="Smad anchor for receptor activation-like C-terminal" evidence="2">
    <location>
        <begin position="1"/>
        <end position="209"/>
    </location>
</feature>
<keyword evidence="4" id="KW-1185">Reference proteome</keyword>
<dbReference type="Pfam" id="PF11979">
    <property type="entry name" value="SARA_C"/>
    <property type="match status" value="1"/>
</dbReference>
<dbReference type="GO" id="GO:0031901">
    <property type="term" value="C:early endosome membrane"/>
    <property type="evidence" value="ECO:0007669"/>
    <property type="project" value="TreeGrafter"/>
</dbReference>
<sequence length="233" mass="25414">MAKRKLNTNEEIEQVVNESSSEISELSFSDSEGDSYEISSSSEIALRAALRNMQDFSVGCGPAGAGVPDELVTLKWVQDDKNFNVGLIKSNVDGRSLDGIPSIRVHNGTDYMGTCRFIRWTEVFILQSDEGLGKRGDPLDISRLSESLARATCLALTKLLDLLAQAGLTQLAVRATVHPENVGYEAGSKGEKLPPIYMDSLDNELVPVLHKAASMTQDNTSAILELIFHIMLQ</sequence>
<reference evidence="3" key="2">
    <citation type="submission" date="2023-05" db="EMBL/GenBank/DDBJ databases">
        <authorList>
            <person name="Fouks B."/>
        </authorList>
    </citation>
    <scope>NUCLEOTIDE SEQUENCE</scope>
    <source>
        <strain evidence="3">Stay&amp;Tobe</strain>
        <tissue evidence="3">Testes</tissue>
    </source>
</reference>
<dbReference type="GO" id="GO:0016197">
    <property type="term" value="P:endosomal transport"/>
    <property type="evidence" value="ECO:0007669"/>
    <property type="project" value="TreeGrafter"/>
</dbReference>
<evidence type="ECO:0000313" key="4">
    <source>
        <dbReference type="Proteomes" id="UP001233999"/>
    </source>
</evidence>
<evidence type="ECO:0000313" key="3">
    <source>
        <dbReference type="EMBL" id="KAJ9579078.1"/>
    </source>
</evidence>
<accession>A0AAD7ZEI3</accession>
<dbReference type="Proteomes" id="UP001233999">
    <property type="component" value="Unassembled WGS sequence"/>
</dbReference>
<dbReference type="Gene3D" id="3.30.500.40">
    <property type="match status" value="1"/>
</dbReference>
<gene>
    <name evidence="3" type="ORF">L9F63_024809</name>
</gene>
<dbReference type="InterPro" id="IPR022557">
    <property type="entry name" value="SARA-like_C"/>
</dbReference>
<feature type="region of interest" description="Disordered" evidence="1">
    <location>
        <begin position="1"/>
        <end position="35"/>
    </location>
</feature>
<protein>
    <recommendedName>
        <fullName evidence="2">Smad anchor for receptor activation-like C-terminal domain-containing protein</fullName>
    </recommendedName>
</protein>
<name>A0AAD7ZEI3_DIPPU</name>
<reference evidence="3" key="1">
    <citation type="journal article" date="2023" name="IScience">
        <title>Live-bearing cockroach genome reveals convergent evolutionary mechanisms linked to viviparity in insects and beyond.</title>
        <authorList>
            <person name="Fouks B."/>
            <person name="Harrison M.C."/>
            <person name="Mikhailova A.A."/>
            <person name="Marchal E."/>
            <person name="English S."/>
            <person name="Carruthers M."/>
            <person name="Jennings E.C."/>
            <person name="Chiamaka E.L."/>
            <person name="Frigard R.A."/>
            <person name="Pippel M."/>
            <person name="Attardo G.M."/>
            <person name="Benoit J.B."/>
            <person name="Bornberg-Bauer E."/>
            <person name="Tobe S.S."/>
        </authorList>
    </citation>
    <scope>NUCLEOTIDE SEQUENCE</scope>
    <source>
        <strain evidence="3">Stay&amp;Tobe</strain>
    </source>
</reference>
<dbReference type="Gene3D" id="3.30.1360.220">
    <property type="entry name" value="Domain of unknown function (DUF3480), N-terminal subdomain"/>
    <property type="match status" value="1"/>
</dbReference>
<feature type="compositionally biased region" description="Low complexity" evidence="1">
    <location>
        <begin position="14"/>
        <end position="35"/>
    </location>
</feature>
<dbReference type="PANTHER" id="PTHR46319">
    <property type="entry name" value="ZINC FINGER FYVE DOMAIN-CONTAINING PROTEIN"/>
    <property type="match status" value="1"/>
</dbReference>
<evidence type="ECO:0000256" key="1">
    <source>
        <dbReference type="SAM" id="MobiDB-lite"/>
    </source>
</evidence>